<comment type="caution">
    <text evidence="4">The sequence shown here is derived from an EMBL/GenBank/DDBJ whole genome shotgun (WGS) entry which is preliminary data.</text>
</comment>
<feature type="chain" id="PRO_5001802373" description="Secretion system C-terminal sorting domain-containing protein" evidence="2">
    <location>
        <begin position="20"/>
        <end position="330"/>
    </location>
</feature>
<dbReference type="AlphaFoldDB" id="A0A086A6F3"/>
<organism evidence="4 5">
    <name type="scientific">Chryseobacterium soli</name>
    <dbReference type="NCBI Taxonomy" id="445961"/>
    <lineage>
        <taxon>Bacteria</taxon>
        <taxon>Pseudomonadati</taxon>
        <taxon>Bacteroidota</taxon>
        <taxon>Flavobacteriia</taxon>
        <taxon>Flavobacteriales</taxon>
        <taxon>Weeksellaceae</taxon>
        <taxon>Chryseobacterium group</taxon>
        <taxon>Chryseobacterium</taxon>
    </lineage>
</organism>
<dbReference type="Pfam" id="PF18962">
    <property type="entry name" value="Por_Secre_tail"/>
    <property type="match status" value="1"/>
</dbReference>
<dbReference type="NCBIfam" id="TIGR04183">
    <property type="entry name" value="Por_Secre_tail"/>
    <property type="match status" value="1"/>
</dbReference>
<dbReference type="EMBL" id="JPRH01000004">
    <property type="protein sequence ID" value="KFF12267.1"/>
    <property type="molecule type" value="Genomic_DNA"/>
</dbReference>
<proteinExistence type="predicted"/>
<protein>
    <recommendedName>
        <fullName evidence="3">Secretion system C-terminal sorting domain-containing protein</fullName>
    </recommendedName>
</protein>
<dbReference type="Proteomes" id="UP000028705">
    <property type="component" value="Unassembled WGS sequence"/>
</dbReference>
<accession>A0A086A6F3</accession>
<evidence type="ECO:0000313" key="4">
    <source>
        <dbReference type="EMBL" id="KFF12267.1"/>
    </source>
</evidence>
<dbReference type="STRING" id="445961.IW15_11955"/>
<dbReference type="InterPro" id="IPR026444">
    <property type="entry name" value="Secre_tail"/>
</dbReference>
<feature type="domain" description="Secretion system C-terminal sorting" evidence="3">
    <location>
        <begin position="263"/>
        <end position="328"/>
    </location>
</feature>
<name>A0A086A6F3_9FLAO</name>
<feature type="signal peptide" evidence="2">
    <location>
        <begin position="1"/>
        <end position="19"/>
    </location>
</feature>
<keyword evidence="5" id="KW-1185">Reference proteome</keyword>
<evidence type="ECO:0000313" key="5">
    <source>
        <dbReference type="Proteomes" id="UP000028705"/>
    </source>
</evidence>
<keyword evidence="1 2" id="KW-0732">Signal</keyword>
<evidence type="ECO:0000256" key="1">
    <source>
        <dbReference type="ARBA" id="ARBA00022729"/>
    </source>
</evidence>
<reference evidence="4 5" key="1">
    <citation type="submission" date="2014-07" db="EMBL/GenBank/DDBJ databases">
        <title>Genome of Chryseobacterium soli DSM 19298.</title>
        <authorList>
            <person name="Stropko S.J."/>
            <person name="Pipes S.E."/>
            <person name="Newman J."/>
        </authorList>
    </citation>
    <scope>NUCLEOTIDE SEQUENCE [LARGE SCALE GENOMIC DNA]</scope>
    <source>
        <strain evidence="4 5">DSM 19298</strain>
    </source>
</reference>
<dbReference type="RefSeq" id="WP_051881967.1">
    <property type="nucleotide sequence ID" value="NZ_JPRH01000004.1"/>
</dbReference>
<sequence>MRKILLIALGTALSTGISAQTIVTENFNSLVAGNVGTDLTGAAAGQGGYYIFSGAAADYQIATIDAAHGNSLRITSGAGYSGTANTYNRFVFKEISTTATVGNNILKGSLQFYTGAATGAGKIQCVLYDDTMGVVGINYDFATKKISGMGRLTPVATGTAAFYTIGLGSATYPANTWVSVSFTYNKTTGVYSWTYPEGTYSFTNAAYTLSPGLTPVEFDFISLTATGNTVANQAAIDNVSLSFGNTTTLGTNEVISAKEGVIIHPNPVVDYLTVKSDSKVNKVEVYDMTGRNMNSILNGDKVDVTNLNSGSYIINIETKEGKVSKKFIKK</sequence>
<gene>
    <name evidence="4" type="ORF">IW15_11955</name>
</gene>
<evidence type="ECO:0000259" key="3">
    <source>
        <dbReference type="Pfam" id="PF18962"/>
    </source>
</evidence>
<dbReference type="OrthoDB" id="1288696at2"/>
<evidence type="ECO:0000256" key="2">
    <source>
        <dbReference type="SAM" id="SignalP"/>
    </source>
</evidence>
<dbReference type="eggNOG" id="ENOG5032PB1">
    <property type="taxonomic scope" value="Bacteria"/>
</dbReference>